<reference evidence="2" key="1">
    <citation type="submission" date="2022-11" db="UniProtKB">
        <authorList>
            <consortium name="WormBaseParasite"/>
        </authorList>
    </citation>
    <scope>IDENTIFICATION</scope>
</reference>
<evidence type="ECO:0000313" key="1">
    <source>
        <dbReference type="Proteomes" id="UP000887576"/>
    </source>
</evidence>
<organism evidence="1 2">
    <name type="scientific">Panagrolaimus sp. JU765</name>
    <dbReference type="NCBI Taxonomy" id="591449"/>
    <lineage>
        <taxon>Eukaryota</taxon>
        <taxon>Metazoa</taxon>
        <taxon>Ecdysozoa</taxon>
        <taxon>Nematoda</taxon>
        <taxon>Chromadorea</taxon>
        <taxon>Rhabditida</taxon>
        <taxon>Tylenchina</taxon>
        <taxon>Panagrolaimomorpha</taxon>
        <taxon>Panagrolaimoidea</taxon>
        <taxon>Panagrolaimidae</taxon>
        <taxon>Panagrolaimus</taxon>
    </lineage>
</organism>
<evidence type="ECO:0000313" key="2">
    <source>
        <dbReference type="WBParaSite" id="JU765_v2.g12651.t1"/>
    </source>
</evidence>
<dbReference type="Proteomes" id="UP000887576">
    <property type="component" value="Unplaced"/>
</dbReference>
<accession>A0AC34Q3U1</accession>
<protein>
    <submittedName>
        <fullName evidence="2">Peptidase C1A papain C-terminal domain-containing protein</fullName>
    </submittedName>
</protein>
<dbReference type="WBParaSite" id="JU765_v2.g12651.t1">
    <property type="protein sequence ID" value="JU765_v2.g12651.t1"/>
    <property type="gene ID" value="JU765_v2.g12651"/>
</dbReference>
<name>A0AC34Q3U1_9BILA</name>
<proteinExistence type="predicted"/>
<sequence length="181" mass="19745">METANFKKTGRLVDLSEQQLINCDTSDFGCNGGWFPNAYTYAKTKGLSSETTNPYKAAVGTCTTTSGTVVKVANYTQIKPRDTTSIKNALSQGYSVAAALEAGTYSFMYYTGGILSDAFDCSGDSIDHAIVIIGYGTANGIDYWIVRNTWGTSWGESGYVRIKRNINYCNLETYPFFPVIA</sequence>